<evidence type="ECO:0000313" key="6">
    <source>
        <dbReference type="Proteomes" id="UP000660339"/>
    </source>
</evidence>
<dbReference type="PANTHER" id="PTHR44846:SF17">
    <property type="entry name" value="GNTR-FAMILY TRANSCRIPTIONAL REGULATOR"/>
    <property type="match status" value="1"/>
</dbReference>
<protein>
    <submittedName>
        <fullName evidence="5">GntR family transcriptional regulator</fullName>
    </submittedName>
</protein>
<dbReference type="Pfam" id="PF07702">
    <property type="entry name" value="UTRA"/>
    <property type="match status" value="1"/>
</dbReference>
<dbReference type="SUPFAM" id="SSF64288">
    <property type="entry name" value="Chorismate lyase-like"/>
    <property type="match status" value="1"/>
</dbReference>
<comment type="caution">
    <text evidence="5">The sequence shown here is derived from an EMBL/GenBank/DDBJ whole genome shotgun (WGS) entry which is preliminary data.</text>
</comment>
<dbReference type="Gene3D" id="1.10.10.10">
    <property type="entry name" value="Winged helix-like DNA-binding domain superfamily/Winged helix DNA-binding domain"/>
    <property type="match status" value="1"/>
</dbReference>
<dbReference type="Pfam" id="PF00392">
    <property type="entry name" value="GntR"/>
    <property type="match status" value="1"/>
</dbReference>
<dbReference type="SMART" id="SM00866">
    <property type="entry name" value="UTRA"/>
    <property type="match status" value="1"/>
</dbReference>
<dbReference type="EMBL" id="BONJ01000004">
    <property type="protein sequence ID" value="GIG12995.1"/>
    <property type="molecule type" value="Genomic_DNA"/>
</dbReference>
<evidence type="ECO:0000259" key="4">
    <source>
        <dbReference type="PROSITE" id="PS50949"/>
    </source>
</evidence>
<organism evidence="5 6">
    <name type="scientific">Catellatospora methionotrophica</name>
    <dbReference type="NCBI Taxonomy" id="121620"/>
    <lineage>
        <taxon>Bacteria</taxon>
        <taxon>Bacillati</taxon>
        <taxon>Actinomycetota</taxon>
        <taxon>Actinomycetes</taxon>
        <taxon>Micromonosporales</taxon>
        <taxon>Micromonosporaceae</taxon>
        <taxon>Catellatospora</taxon>
    </lineage>
</organism>
<dbReference type="InterPro" id="IPR036390">
    <property type="entry name" value="WH_DNA-bd_sf"/>
</dbReference>
<dbReference type="SUPFAM" id="SSF46785">
    <property type="entry name" value="Winged helix' DNA-binding domain"/>
    <property type="match status" value="1"/>
</dbReference>
<dbReference type="InterPro" id="IPR050679">
    <property type="entry name" value="Bact_HTH_transcr_reg"/>
</dbReference>
<sequence length="247" mass="26852">MAGEQPAYRRVADQLRRLILSGELAEGTRLPSLREIATQYGVAVSIATRALDVLRADGLVMARPGAGTYVRRFERIVRSSPGRLARDHWGGGAAIQDHDTGPRVRAVDIVIGDAPASAFVAEALGIEPGTPVLTRSRRFVVEGRAVQLSTSYLPRELTRGTRIEHTDAGEGGTYARLAEQGLALTHFTERIVGRSPLPEEASALDLLADGARILEITRLAYAEDRCVEVNRMVLDSDAYELTYSFPS</sequence>
<dbReference type="SMART" id="SM00345">
    <property type="entry name" value="HTH_GNTR"/>
    <property type="match status" value="1"/>
</dbReference>
<feature type="domain" description="HTH gntR-type" evidence="4">
    <location>
        <begin position="5"/>
        <end position="73"/>
    </location>
</feature>
<dbReference type="PANTHER" id="PTHR44846">
    <property type="entry name" value="MANNOSYL-D-GLYCERATE TRANSPORT/METABOLISM SYSTEM REPRESSOR MNGR-RELATED"/>
    <property type="match status" value="1"/>
</dbReference>
<keyword evidence="3" id="KW-0804">Transcription</keyword>
<dbReference type="InterPro" id="IPR000524">
    <property type="entry name" value="Tscrpt_reg_HTH_GntR"/>
</dbReference>
<dbReference type="GO" id="GO:0003677">
    <property type="term" value="F:DNA binding"/>
    <property type="evidence" value="ECO:0007669"/>
    <property type="project" value="UniProtKB-KW"/>
</dbReference>
<evidence type="ECO:0000313" key="5">
    <source>
        <dbReference type="EMBL" id="GIG12995.1"/>
    </source>
</evidence>
<dbReference type="Proteomes" id="UP000660339">
    <property type="component" value="Unassembled WGS sequence"/>
</dbReference>
<dbReference type="GO" id="GO:0003700">
    <property type="term" value="F:DNA-binding transcription factor activity"/>
    <property type="evidence" value="ECO:0007669"/>
    <property type="project" value="InterPro"/>
</dbReference>
<dbReference type="CDD" id="cd07377">
    <property type="entry name" value="WHTH_GntR"/>
    <property type="match status" value="1"/>
</dbReference>
<proteinExistence type="predicted"/>
<dbReference type="AlphaFoldDB" id="A0A8J3L606"/>
<keyword evidence="6" id="KW-1185">Reference proteome</keyword>
<gene>
    <name evidence="5" type="ORF">Cme02nite_13270</name>
</gene>
<dbReference type="Gene3D" id="3.40.1410.10">
    <property type="entry name" value="Chorismate lyase-like"/>
    <property type="match status" value="1"/>
</dbReference>
<dbReference type="PROSITE" id="PS50949">
    <property type="entry name" value="HTH_GNTR"/>
    <property type="match status" value="1"/>
</dbReference>
<dbReference type="InterPro" id="IPR036388">
    <property type="entry name" value="WH-like_DNA-bd_sf"/>
</dbReference>
<evidence type="ECO:0000256" key="1">
    <source>
        <dbReference type="ARBA" id="ARBA00023015"/>
    </source>
</evidence>
<dbReference type="RefSeq" id="WP_166382381.1">
    <property type="nucleotide sequence ID" value="NZ_BAAATT010000026.1"/>
</dbReference>
<keyword evidence="2" id="KW-0238">DNA-binding</keyword>
<evidence type="ECO:0000256" key="3">
    <source>
        <dbReference type="ARBA" id="ARBA00023163"/>
    </source>
</evidence>
<keyword evidence="1" id="KW-0805">Transcription regulation</keyword>
<accession>A0A8J3L606</accession>
<dbReference type="GO" id="GO:0045892">
    <property type="term" value="P:negative regulation of DNA-templated transcription"/>
    <property type="evidence" value="ECO:0007669"/>
    <property type="project" value="TreeGrafter"/>
</dbReference>
<evidence type="ECO:0000256" key="2">
    <source>
        <dbReference type="ARBA" id="ARBA00023125"/>
    </source>
</evidence>
<reference evidence="5" key="1">
    <citation type="submission" date="2021-01" db="EMBL/GenBank/DDBJ databases">
        <title>Whole genome shotgun sequence of Catellatospora methionotrophica NBRC 14553.</title>
        <authorList>
            <person name="Komaki H."/>
            <person name="Tamura T."/>
        </authorList>
    </citation>
    <scope>NUCLEOTIDE SEQUENCE</scope>
    <source>
        <strain evidence="5">NBRC 14553</strain>
    </source>
</reference>
<name>A0A8J3L606_9ACTN</name>
<dbReference type="InterPro" id="IPR011663">
    <property type="entry name" value="UTRA"/>
</dbReference>
<dbReference type="InterPro" id="IPR028978">
    <property type="entry name" value="Chorismate_lyase_/UTRA_dom_sf"/>
</dbReference>